<protein>
    <submittedName>
        <fullName evidence="1">Uncharacterized protein</fullName>
    </submittedName>
</protein>
<dbReference type="EMBL" id="LLXL01003052">
    <property type="protein sequence ID" value="PKK59430.1"/>
    <property type="molecule type" value="Genomic_DNA"/>
</dbReference>
<reference evidence="1 2" key="1">
    <citation type="submission" date="2016-04" db="EMBL/GenBank/DDBJ databases">
        <title>Genome analyses suggest a sexual origin of heterokaryosis in a supposedly ancient asexual fungus.</title>
        <authorList>
            <person name="Ropars J."/>
            <person name="Sedzielewska K."/>
            <person name="Noel J."/>
            <person name="Charron P."/>
            <person name="Farinelli L."/>
            <person name="Marton T."/>
            <person name="Kruger M."/>
            <person name="Pelin A."/>
            <person name="Brachmann A."/>
            <person name="Corradi N."/>
        </authorList>
    </citation>
    <scope>NUCLEOTIDE SEQUENCE [LARGE SCALE GENOMIC DNA]</scope>
    <source>
        <strain evidence="1 2">C2</strain>
    </source>
</reference>
<comment type="caution">
    <text evidence="1">The sequence shown here is derived from an EMBL/GenBank/DDBJ whole genome shotgun (WGS) entry which is preliminary data.</text>
</comment>
<accession>A0A2N1MCR9</accession>
<evidence type="ECO:0000313" key="1">
    <source>
        <dbReference type="EMBL" id="PKK59430.1"/>
    </source>
</evidence>
<gene>
    <name evidence="1" type="ORF">RhiirC2_794846</name>
</gene>
<dbReference type="AlphaFoldDB" id="A0A2N1MCR9"/>
<evidence type="ECO:0000313" key="2">
    <source>
        <dbReference type="Proteomes" id="UP000233469"/>
    </source>
</evidence>
<dbReference type="VEuPathDB" id="FungiDB:FUN_005648"/>
<reference evidence="1 2" key="2">
    <citation type="submission" date="2017-10" db="EMBL/GenBank/DDBJ databases">
        <title>Extensive intraspecific genome diversity in a model arbuscular mycorrhizal fungus.</title>
        <authorList>
            <person name="Chen E.C.H."/>
            <person name="Morin E."/>
            <person name="Baudet D."/>
            <person name="Noel J."/>
            <person name="Ndikumana S."/>
            <person name="Charron P."/>
            <person name="St-Onge C."/>
            <person name="Giorgi J."/>
            <person name="Grigoriev I.V."/>
            <person name="Roux C."/>
            <person name="Martin F.M."/>
            <person name="Corradi N."/>
        </authorList>
    </citation>
    <scope>NUCLEOTIDE SEQUENCE [LARGE SCALE GENOMIC DNA]</scope>
    <source>
        <strain evidence="1 2">C2</strain>
    </source>
</reference>
<dbReference type="Proteomes" id="UP000233469">
    <property type="component" value="Unassembled WGS sequence"/>
</dbReference>
<organism evidence="1 2">
    <name type="scientific">Rhizophagus irregularis</name>
    <dbReference type="NCBI Taxonomy" id="588596"/>
    <lineage>
        <taxon>Eukaryota</taxon>
        <taxon>Fungi</taxon>
        <taxon>Fungi incertae sedis</taxon>
        <taxon>Mucoromycota</taxon>
        <taxon>Glomeromycotina</taxon>
        <taxon>Glomeromycetes</taxon>
        <taxon>Glomerales</taxon>
        <taxon>Glomeraceae</taxon>
        <taxon>Rhizophagus</taxon>
    </lineage>
</organism>
<name>A0A2N1MCR9_9GLOM</name>
<dbReference type="VEuPathDB" id="FungiDB:RhiirA1_463915"/>
<sequence>MPTETFMMCYIHDFIEQLTQEFTVKKIMAVASLNDDNLTKIVYLRVKTFIPVDPNISCQIKDFTNGQINTTSVKLIDNMGFDNMPIISLNGMILGLTTKTVRNIDNNFYVEEKNLGDQELREFWVS</sequence>
<proteinExistence type="predicted"/>